<keyword evidence="3" id="KW-0862">Zinc</keyword>
<dbReference type="GO" id="GO:0008270">
    <property type="term" value="F:zinc ion binding"/>
    <property type="evidence" value="ECO:0007669"/>
    <property type="project" value="UniProtKB-KW"/>
</dbReference>
<dbReference type="PROSITE" id="PS50089">
    <property type="entry name" value="ZF_RING_2"/>
    <property type="match status" value="1"/>
</dbReference>
<name>A0A6A4SGL4_SCOMX</name>
<gene>
    <name evidence="7" type="ORF">F2P81_016310</name>
</gene>
<protein>
    <recommendedName>
        <fullName evidence="6">RING-type domain-containing protein</fullName>
    </recommendedName>
</protein>
<keyword evidence="2 4" id="KW-0863">Zinc-finger</keyword>
<dbReference type="SUPFAM" id="SSF57850">
    <property type="entry name" value="RING/U-box"/>
    <property type="match status" value="1"/>
</dbReference>
<dbReference type="InterPro" id="IPR013083">
    <property type="entry name" value="Znf_RING/FYVE/PHD"/>
</dbReference>
<evidence type="ECO:0000313" key="8">
    <source>
        <dbReference type="Proteomes" id="UP000438429"/>
    </source>
</evidence>
<dbReference type="EMBL" id="VEVO01000014">
    <property type="protein sequence ID" value="KAF0031755.1"/>
    <property type="molecule type" value="Genomic_DNA"/>
</dbReference>
<evidence type="ECO:0000256" key="4">
    <source>
        <dbReference type="PROSITE-ProRule" id="PRU00175"/>
    </source>
</evidence>
<dbReference type="InterPro" id="IPR001841">
    <property type="entry name" value="Znf_RING"/>
</dbReference>
<dbReference type="Proteomes" id="UP000438429">
    <property type="component" value="Unassembled WGS sequence"/>
</dbReference>
<evidence type="ECO:0000256" key="1">
    <source>
        <dbReference type="ARBA" id="ARBA00022723"/>
    </source>
</evidence>
<comment type="caution">
    <text evidence="7">The sequence shown here is derived from an EMBL/GenBank/DDBJ whole genome shotgun (WGS) entry which is preliminary data.</text>
</comment>
<organism evidence="7 8">
    <name type="scientific">Scophthalmus maximus</name>
    <name type="common">Turbot</name>
    <name type="synonym">Psetta maxima</name>
    <dbReference type="NCBI Taxonomy" id="52904"/>
    <lineage>
        <taxon>Eukaryota</taxon>
        <taxon>Metazoa</taxon>
        <taxon>Chordata</taxon>
        <taxon>Craniata</taxon>
        <taxon>Vertebrata</taxon>
        <taxon>Euteleostomi</taxon>
        <taxon>Actinopterygii</taxon>
        <taxon>Neopterygii</taxon>
        <taxon>Teleostei</taxon>
        <taxon>Neoteleostei</taxon>
        <taxon>Acanthomorphata</taxon>
        <taxon>Carangaria</taxon>
        <taxon>Pleuronectiformes</taxon>
        <taxon>Pleuronectoidei</taxon>
        <taxon>Scophthalmidae</taxon>
        <taxon>Scophthalmus</taxon>
    </lineage>
</organism>
<feature type="region of interest" description="Disordered" evidence="5">
    <location>
        <begin position="1"/>
        <end position="29"/>
    </location>
</feature>
<dbReference type="Gene3D" id="3.30.40.10">
    <property type="entry name" value="Zinc/RING finger domain, C3HC4 (zinc finger)"/>
    <property type="match status" value="1"/>
</dbReference>
<evidence type="ECO:0000256" key="3">
    <source>
        <dbReference type="ARBA" id="ARBA00022833"/>
    </source>
</evidence>
<proteinExistence type="predicted"/>
<reference evidence="7 8" key="1">
    <citation type="submission" date="2019-06" db="EMBL/GenBank/DDBJ databases">
        <title>Draft genomes of female and male turbot (Scophthalmus maximus).</title>
        <authorList>
            <person name="Xu H."/>
            <person name="Xu X.-W."/>
            <person name="Shao C."/>
            <person name="Chen S."/>
        </authorList>
    </citation>
    <scope>NUCLEOTIDE SEQUENCE [LARGE SCALE GENOMIC DNA]</scope>
    <source>
        <strain evidence="7">Ysfricsl-2016a</strain>
        <tissue evidence="7">Blood</tissue>
    </source>
</reference>
<sequence length="227" mass="24943">MKSGLDHERRRRRRRHGPALEDPGGSQPRLLQRFVVVKVSGGDRHQPRTKPSGEEKKTDIIIIFLAASDDFITPPWSIPVIYLKFTTPQLCNPRCKCQSLHELCLLFISPLRSPTKLSSSQAGSLESSSLTGSLSLGPDVPHCQCCIAYEARLKRLSCGHLYCDTCCDQIVNLAFEDIEGLSDYPCPMCKSIRQLGGLGPSSSACLCGPYGLLQQPCTGKEHGSQWG</sequence>
<dbReference type="AlphaFoldDB" id="A0A6A4SGL4"/>
<dbReference type="SMART" id="SM00184">
    <property type="entry name" value="RING"/>
    <property type="match status" value="1"/>
</dbReference>
<keyword evidence="1" id="KW-0479">Metal-binding</keyword>
<evidence type="ECO:0000259" key="6">
    <source>
        <dbReference type="PROSITE" id="PS50089"/>
    </source>
</evidence>
<evidence type="ECO:0000256" key="2">
    <source>
        <dbReference type="ARBA" id="ARBA00022771"/>
    </source>
</evidence>
<evidence type="ECO:0000313" key="7">
    <source>
        <dbReference type="EMBL" id="KAF0031755.1"/>
    </source>
</evidence>
<evidence type="ECO:0000256" key="5">
    <source>
        <dbReference type="SAM" id="MobiDB-lite"/>
    </source>
</evidence>
<accession>A0A6A4SGL4</accession>
<feature type="domain" description="RING-type" evidence="6">
    <location>
        <begin position="143"/>
        <end position="190"/>
    </location>
</feature>